<evidence type="ECO:0000256" key="1">
    <source>
        <dbReference type="ARBA" id="ARBA00023180"/>
    </source>
</evidence>
<dbReference type="GO" id="GO:0005615">
    <property type="term" value="C:extracellular space"/>
    <property type="evidence" value="ECO:0007669"/>
    <property type="project" value="TreeGrafter"/>
</dbReference>
<feature type="signal peptide" evidence="4">
    <location>
        <begin position="1"/>
        <end position="20"/>
    </location>
</feature>
<keyword evidence="3" id="KW-0472">Membrane</keyword>
<feature type="chain" id="PRO_5038559535" description="MHC class I-like antigen recognition-like domain-containing protein" evidence="4">
    <location>
        <begin position="21"/>
        <end position="279"/>
    </location>
</feature>
<keyword evidence="3" id="KW-0812">Transmembrane</keyword>
<evidence type="ECO:0000256" key="3">
    <source>
        <dbReference type="SAM" id="Phobius"/>
    </source>
</evidence>
<dbReference type="InterPro" id="IPR037055">
    <property type="entry name" value="MHC_I-like_Ag-recog_sf"/>
</dbReference>
<keyword evidence="6" id="KW-1185">Reference proteome</keyword>
<keyword evidence="1" id="KW-0325">Glycoprotein</keyword>
<dbReference type="OrthoDB" id="8936120at2759"/>
<comment type="caution">
    <text evidence="5">The sequence shown here is derived from an EMBL/GenBank/DDBJ whole genome shotgun (WGS) entry which is preliminary data.</text>
</comment>
<dbReference type="SUPFAM" id="SSF54452">
    <property type="entry name" value="MHC antigen-recognition domain"/>
    <property type="match status" value="1"/>
</dbReference>
<dbReference type="InterPro" id="IPR050208">
    <property type="entry name" value="MHC_class-I_related"/>
</dbReference>
<dbReference type="GO" id="GO:0009897">
    <property type="term" value="C:external side of plasma membrane"/>
    <property type="evidence" value="ECO:0007669"/>
    <property type="project" value="TreeGrafter"/>
</dbReference>
<evidence type="ECO:0008006" key="7">
    <source>
        <dbReference type="Google" id="ProtNLM"/>
    </source>
</evidence>
<feature type="transmembrane region" description="Helical" evidence="3">
    <location>
        <begin position="231"/>
        <end position="248"/>
    </location>
</feature>
<dbReference type="InterPro" id="IPR013783">
    <property type="entry name" value="Ig-like_fold"/>
</dbReference>
<dbReference type="PANTHER" id="PTHR16675">
    <property type="entry name" value="MHC CLASS I-RELATED"/>
    <property type="match status" value="1"/>
</dbReference>
<gene>
    <name evidence="5" type="ORF">MATL_G00105090</name>
</gene>
<organism evidence="5 6">
    <name type="scientific">Megalops atlanticus</name>
    <name type="common">Tarpon</name>
    <name type="synonym">Clupea gigantea</name>
    <dbReference type="NCBI Taxonomy" id="7932"/>
    <lineage>
        <taxon>Eukaryota</taxon>
        <taxon>Metazoa</taxon>
        <taxon>Chordata</taxon>
        <taxon>Craniata</taxon>
        <taxon>Vertebrata</taxon>
        <taxon>Euteleostomi</taxon>
        <taxon>Actinopterygii</taxon>
        <taxon>Neopterygii</taxon>
        <taxon>Teleostei</taxon>
        <taxon>Elopiformes</taxon>
        <taxon>Megalopidae</taxon>
        <taxon>Megalops</taxon>
    </lineage>
</organism>
<proteinExistence type="predicted"/>
<dbReference type="InterPro" id="IPR011162">
    <property type="entry name" value="MHC_I/II-like_Ag-recog"/>
</dbReference>
<sequence length="279" mass="32347">MNGMCSPTFLLLLRVATVYTGSHSLWVLATFIHGQTQFPEFCAVLMLDDVQVQYYDNINKVVSQRQQSSGDEENDARLDHLSIMADLYHSMKRRSQLLKLRFNYTEGVHVYQRMSGCELNDGNPSPIMEWSAFDGTETARYYKLNYSLNPLWPELMWSELKFAAYTYIYQPFCIKTLKQHLMKEKNVLMRKERPRVRLIQKTDRDTGGVTVSCLATGFYPRHINLTMLRDVLVLAVVLSPFITAFIIYKRRHRGSQTSLQPVYTEAQRTEDSTTTSHST</sequence>
<dbReference type="SUPFAM" id="SSF48726">
    <property type="entry name" value="Immunoglobulin"/>
    <property type="match status" value="1"/>
</dbReference>
<keyword evidence="4" id="KW-0732">Signal</keyword>
<dbReference type="AlphaFoldDB" id="A0A9D3Q469"/>
<reference evidence="5" key="1">
    <citation type="submission" date="2021-01" db="EMBL/GenBank/DDBJ databases">
        <authorList>
            <person name="Zahm M."/>
            <person name="Roques C."/>
            <person name="Cabau C."/>
            <person name="Klopp C."/>
            <person name="Donnadieu C."/>
            <person name="Jouanno E."/>
            <person name="Lampietro C."/>
            <person name="Louis A."/>
            <person name="Herpin A."/>
            <person name="Echchiki A."/>
            <person name="Berthelot C."/>
            <person name="Parey E."/>
            <person name="Roest-Crollius H."/>
            <person name="Braasch I."/>
            <person name="Postlethwait J."/>
            <person name="Bobe J."/>
            <person name="Montfort J."/>
            <person name="Bouchez O."/>
            <person name="Begum T."/>
            <person name="Mejri S."/>
            <person name="Adams A."/>
            <person name="Chen W.-J."/>
            <person name="Guiguen Y."/>
        </authorList>
    </citation>
    <scope>NUCLEOTIDE SEQUENCE</scope>
    <source>
        <strain evidence="5">YG-15Mar2019-1</strain>
        <tissue evidence="5">Brain</tissue>
    </source>
</reference>
<dbReference type="Proteomes" id="UP001046870">
    <property type="component" value="Chromosome 8"/>
</dbReference>
<name>A0A9D3Q469_MEGAT</name>
<dbReference type="PANTHER" id="PTHR16675:SF191">
    <property type="entry name" value="CLASS I HISTOCOMPATIBILITY ANTIGEN, F10 ALPHA CHAIN-LIKE-RELATED"/>
    <property type="match status" value="1"/>
</dbReference>
<feature type="region of interest" description="Disordered" evidence="2">
    <location>
        <begin position="259"/>
        <end position="279"/>
    </location>
</feature>
<accession>A0A9D3Q469</accession>
<dbReference type="Gene3D" id="3.30.500.10">
    <property type="entry name" value="MHC class I-like antigen recognition-like"/>
    <property type="match status" value="1"/>
</dbReference>
<keyword evidence="3" id="KW-1133">Transmembrane helix</keyword>
<evidence type="ECO:0000256" key="4">
    <source>
        <dbReference type="SAM" id="SignalP"/>
    </source>
</evidence>
<evidence type="ECO:0000313" key="6">
    <source>
        <dbReference type="Proteomes" id="UP001046870"/>
    </source>
</evidence>
<evidence type="ECO:0000256" key="2">
    <source>
        <dbReference type="SAM" id="MobiDB-lite"/>
    </source>
</evidence>
<dbReference type="Gene3D" id="2.60.40.10">
    <property type="entry name" value="Immunoglobulins"/>
    <property type="match status" value="1"/>
</dbReference>
<dbReference type="EMBL" id="JAFDVH010000008">
    <property type="protein sequence ID" value="KAG7472108.1"/>
    <property type="molecule type" value="Genomic_DNA"/>
</dbReference>
<dbReference type="InterPro" id="IPR036179">
    <property type="entry name" value="Ig-like_dom_sf"/>
</dbReference>
<dbReference type="GO" id="GO:0006955">
    <property type="term" value="P:immune response"/>
    <property type="evidence" value="ECO:0007669"/>
    <property type="project" value="TreeGrafter"/>
</dbReference>
<evidence type="ECO:0000313" key="5">
    <source>
        <dbReference type="EMBL" id="KAG7472108.1"/>
    </source>
</evidence>
<protein>
    <recommendedName>
        <fullName evidence="7">MHC class I-like antigen recognition-like domain-containing protein</fullName>
    </recommendedName>
</protein>